<name>A0ABZ2CQ08_9BACI</name>
<organism evidence="1 2">
    <name type="scientific">Niallia oryzisoli</name>
    <dbReference type="NCBI Taxonomy" id="1737571"/>
    <lineage>
        <taxon>Bacteria</taxon>
        <taxon>Bacillati</taxon>
        <taxon>Bacillota</taxon>
        <taxon>Bacilli</taxon>
        <taxon>Bacillales</taxon>
        <taxon>Bacillaceae</taxon>
        <taxon>Niallia</taxon>
    </lineage>
</organism>
<keyword evidence="2" id="KW-1185">Reference proteome</keyword>
<gene>
    <name evidence="1" type="ORF">R4Z09_14025</name>
</gene>
<dbReference type="EMBL" id="CP137640">
    <property type="protein sequence ID" value="WVX84005.1"/>
    <property type="molecule type" value="Genomic_DNA"/>
</dbReference>
<sequence>MLFNPENPEDFAQSILKVLQPQTKMKLIEKGIKRGKTFSWTKTAQETAAVFRSVIEGEKS</sequence>
<evidence type="ECO:0000313" key="1">
    <source>
        <dbReference type="EMBL" id="WVX84005.1"/>
    </source>
</evidence>
<dbReference type="SUPFAM" id="SSF53756">
    <property type="entry name" value="UDP-Glycosyltransferase/glycogen phosphorylase"/>
    <property type="match status" value="1"/>
</dbReference>
<evidence type="ECO:0000313" key="2">
    <source>
        <dbReference type="Proteomes" id="UP001357223"/>
    </source>
</evidence>
<reference evidence="1 2" key="1">
    <citation type="submission" date="2023-10" db="EMBL/GenBank/DDBJ databases">
        <title>Niallia locisalis sp.nov. isolated from a salt pond sample.</title>
        <authorList>
            <person name="Li X.-J."/>
            <person name="Dong L."/>
        </authorList>
    </citation>
    <scope>NUCLEOTIDE SEQUENCE [LARGE SCALE GENOMIC DNA]</scope>
    <source>
        <strain evidence="1 2">DSM 29761</strain>
    </source>
</reference>
<accession>A0ABZ2CQ08</accession>
<dbReference type="Proteomes" id="UP001357223">
    <property type="component" value="Chromosome"/>
</dbReference>
<proteinExistence type="predicted"/>
<protein>
    <submittedName>
        <fullName evidence="1">Uncharacterized protein</fullName>
    </submittedName>
</protein>
<dbReference type="RefSeq" id="WP_338452877.1">
    <property type="nucleotide sequence ID" value="NZ_CP137640.1"/>
</dbReference>